<dbReference type="GO" id="GO:0003887">
    <property type="term" value="F:DNA-directed DNA polymerase activity"/>
    <property type="evidence" value="ECO:0007669"/>
    <property type="project" value="UniProtKB-KW"/>
</dbReference>
<comment type="caution">
    <text evidence="10">The sequence shown here is derived from an EMBL/GenBank/DDBJ whole genome shotgun (WGS) entry which is preliminary data.</text>
</comment>
<comment type="catalytic activity">
    <reaction evidence="8">
        <text>DNA(n) + a 2'-deoxyribonucleoside 5'-triphosphate = DNA(n+1) + diphosphate</text>
        <dbReference type="Rhea" id="RHEA:22508"/>
        <dbReference type="Rhea" id="RHEA-COMP:17339"/>
        <dbReference type="Rhea" id="RHEA-COMP:17340"/>
        <dbReference type="ChEBI" id="CHEBI:33019"/>
        <dbReference type="ChEBI" id="CHEBI:61560"/>
        <dbReference type="ChEBI" id="CHEBI:173112"/>
        <dbReference type="EC" id="2.7.7.7"/>
    </reaction>
</comment>
<dbReference type="PANTHER" id="PTHR33568:SF3">
    <property type="entry name" value="DNA-DIRECTED DNA POLYMERASE"/>
    <property type="match status" value="1"/>
</dbReference>
<dbReference type="PANTHER" id="PTHR33568">
    <property type="entry name" value="DNA POLYMERASE"/>
    <property type="match status" value="1"/>
</dbReference>
<keyword evidence="7" id="KW-0238">DNA-binding</keyword>
<organism evidence="10 11">
    <name type="scientific">Araneus ventricosus</name>
    <name type="common">Orbweaver spider</name>
    <name type="synonym">Epeira ventricosa</name>
    <dbReference type="NCBI Taxonomy" id="182803"/>
    <lineage>
        <taxon>Eukaryota</taxon>
        <taxon>Metazoa</taxon>
        <taxon>Ecdysozoa</taxon>
        <taxon>Arthropoda</taxon>
        <taxon>Chelicerata</taxon>
        <taxon>Arachnida</taxon>
        <taxon>Araneae</taxon>
        <taxon>Araneomorphae</taxon>
        <taxon>Entelegynae</taxon>
        <taxon>Araneoidea</taxon>
        <taxon>Araneidae</taxon>
        <taxon>Araneus</taxon>
    </lineage>
</organism>
<evidence type="ECO:0000259" key="9">
    <source>
        <dbReference type="Pfam" id="PF03175"/>
    </source>
</evidence>
<keyword evidence="4" id="KW-0548">Nucleotidyltransferase</keyword>
<name>A0A4Y2MKT8_ARAVE</name>
<comment type="similarity">
    <text evidence="1">Belongs to the DNA polymerase type-B family.</text>
</comment>
<feature type="domain" description="DNA-directed DNA polymerase family B mitochondria/virus" evidence="9">
    <location>
        <begin position="41"/>
        <end position="141"/>
    </location>
</feature>
<keyword evidence="11" id="KW-1185">Reference proteome</keyword>
<dbReference type="AlphaFoldDB" id="A0A4Y2MKT8"/>
<dbReference type="GO" id="GO:0000166">
    <property type="term" value="F:nucleotide binding"/>
    <property type="evidence" value="ECO:0007669"/>
    <property type="project" value="InterPro"/>
</dbReference>
<dbReference type="EMBL" id="BGPR01007456">
    <property type="protein sequence ID" value="GBN27024.1"/>
    <property type="molecule type" value="Genomic_DNA"/>
</dbReference>
<dbReference type="SUPFAM" id="SSF56672">
    <property type="entry name" value="DNA/RNA polymerases"/>
    <property type="match status" value="1"/>
</dbReference>
<evidence type="ECO:0000256" key="4">
    <source>
        <dbReference type="ARBA" id="ARBA00022695"/>
    </source>
</evidence>
<evidence type="ECO:0000313" key="11">
    <source>
        <dbReference type="Proteomes" id="UP000499080"/>
    </source>
</evidence>
<dbReference type="Proteomes" id="UP000499080">
    <property type="component" value="Unassembled WGS sequence"/>
</dbReference>
<keyword evidence="5" id="KW-0235">DNA replication</keyword>
<evidence type="ECO:0000256" key="7">
    <source>
        <dbReference type="ARBA" id="ARBA00023125"/>
    </source>
</evidence>
<keyword evidence="3" id="KW-0808">Transferase</keyword>
<dbReference type="OrthoDB" id="6422934at2759"/>
<dbReference type="GO" id="GO:0003677">
    <property type="term" value="F:DNA binding"/>
    <property type="evidence" value="ECO:0007669"/>
    <property type="project" value="UniProtKB-KW"/>
</dbReference>
<dbReference type="Gene3D" id="3.90.1600.10">
    <property type="entry name" value="Palm domain of DNA polymerase"/>
    <property type="match status" value="1"/>
</dbReference>
<proteinExistence type="inferred from homology"/>
<dbReference type="InterPro" id="IPR043502">
    <property type="entry name" value="DNA/RNA_pol_sf"/>
</dbReference>
<dbReference type="InterPro" id="IPR004868">
    <property type="entry name" value="DNA-dir_DNA_pol_B_mt/vir"/>
</dbReference>
<evidence type="ECO:0000256" key="8">
    <source>
        <dbReference type="ARBA" id="ARBA00049244"/>
    </source>
</evidence>
<evidence type="ECO:0000256" key="3">
    <source>
        <dbReference type="ARBA" id="ARBA00022679"/>
    </source>
</evidence>
<dbReference type="Pfam" id="PF03175">
    <property type="entry name" value="DNA_pol_B_2"/>
    <property type="match status" value="1"/>
</dbReference>
<keyword evidence="6" id="KW-0239">DNA-directed DNA polymerase</keyword>
<evidence type="ECO:0000256" key="2">
    <source>
        <dbReference type="ARBA" id="ARBA00012417"/>
    </source>
</evidence>
<protein>
    <recommendedName>
        <fullName evidence="2">DNA-directed DNA polymerase</fullName>
        <ecNumber evidence="2">2.7.7.7</ecNumber>
    </recommendedName>
</protein>
<evidence type="ECO:0000313" key="10">
    <source>
        <dbReference type="EMBL" id="GBN27024.1"/>
    </source>
</evidence>
<gene>
    <name evidence="10" type="ORF">AVEN_38543_1</name>
</gene>
<evidence type="ECO:0000256" key="1">
    <source>
        <dbReference type="ARBA" id="ARBA00005755"/>
    </source>
</evidence>
<dbReference type="InterPro" id="IPR023211">
    <property type="entry name" value="DNA_pol_palm_dom_sf"/>
</dbReference>
<dbReference type="EC" id="2.7.7.7" evidence="2"/>
<reference evidence="10 11" key="1">
    <citation type="journal article" date="2019" name="Sci. Rep.">
        <title>Orb-weaving spider Araneus ventricosus genome elucidates the spidroin gene catalogue.</title>
        <authorList>
            <person name="Kono N."/>
            <person name="Nakamura H."/>
            <person name="Ohtoshi R."/>
            <person name="Moran D.A.P."/>
            <person name="Shinohara A."/>
            <person name="Yoshida Y."/>
            <person name="Fujiwara M."/>
            <person name="Mori M."/>
            <person name="Tomita M."/>
            <person name="Arakawa K."/>
        </authorList>
    </citation>
    <scope>NUCLEOTIDE SEQUENCE [LARGE SCALE GENOMIC DNA]</scope>
</reference>
<evidence type="ECO:0000256" key="5">
    <source>
        <dbReference type="ARBA" id="ARBA00022705"/>
    </source>
</evidence>
<accession>A0A4Y2MKT8</accession>
<evidence type="ECO:0000256" key="6">
    <source>
        <dbReference type="ARBA" id="ARBA00022932"/>
    </source>
</evidence>
<sequence>MKTLFERTANTTAKLRNRGYTVIEEWEHIYQNRLKQNPELKQFVSDHEVQDRLKPRDAFYGGRTNVVKLCFEGKAKYVDFTSLYPWVNKYCLYPVGHPEIITENFTNIEFHFGLIQCRVLPLRGLYLPVLPLRCNGKLMFPLCRCCAENLNQSSRGTKSSSSEGK</sequence>
<dbReference type="GO" id="GO:0006260">
    <property type="term" value="P:DNA replication"/>
    <property type="evidence" value="ECO:0007669"/>
    <property type="project" value="UniProtKB-KW"/>
</dbReference>